<reference evidence="4" key="1">
    <citation type="journal article" date="2023" name="Commun. Biol.">
        <title>Genome analysis of Parmales, the sister group of diatoms, reveals the evolutionary specialization of diatoms from phago-mixotrophs to photoautotrophs.</title>
        <authorList>
            <person name="Ban H."/>
            <person name="Sato S."/>
            <person name="Yoshikawa S."/>
            <person name="Yamada K."/>
            <person name="Nakamura Y."/>
            <person name="Ichinomiya M."/>
            <person name="Sato N."/>
            <person name="Blanc-Mathieu R."/>
            <person name="Endo H."/>
            <person name="Kuwata A."/>
            <person name="Ogata H."/>
        </authorList>
    </citation>
    <scope>NUCLEOTIDE SEQUENCE [LARGE SCALE GENOMIC DNA]</scope>
</reference>
<keyword evidence="2" id="KW-0472">Membrane</keyword>
<name>A0A9W7GGX6_9STRA</name>
<dbReference type="Proteomes" id="UP001165065">
    <property type="component" value="Unassembled WGS sequence"/>
</dbReference>
<evidence type="ECO:0000313" key="3">
    <source>
        <dbReference type="EMBL" id="GMI45292.1"/>
    </source>
</evidence>
<keyword evidence="2" id="KW-1133">Transmembrane helix</keyword>
<gene>
    <name evidence="3" type="ORF">TrCOL_g13318</name>
</gene>
<dbReference type="AlphaFoldDB" id="A0A9W7GGX6"/>
<dbReference type="Gene3D" id="2.60.120.200">
    <property type="match status" value="1"/>
</dbReference>
<dbReference type="EMBL" id="BRYA01001541">
    <property type="protein sequence ID" value="GMI45292.1"/>
    <property type="molecule type" value="Genomic_DNA"/>
</dbReference>
<feature type="compositionally biased region" description="Pro residues" evidence="1">
    <location>
        <begin position="112"/>
        <end position="137"/>
    </location>
</feature>
<feature type="region of interest" description="Disordered" evidence="1">
    <location>
        <begin position="458"/>
        <end position="482"/>
    </location>
</feature>
<keyword evidence="2" id="KW-0812">Transmembrane</keyword>
<comment type="caution">
    <text evidence="3">The sequence shown here is derived from an EMBL/GenBank/DDBJ whole genome shotgun (WGS) entry which is preliminary data.</text>
</comment>
<keyword evidence="4" id="KW-1185">Reference proteome</keyword>
<feature type="compositionally biased region" description="Basic and acidic residues" evidence="1">
    <location>
        <begin position="86"/>
        <end position="96"/>
    </location>
</feature>
<evidence type="ECO:0000313" key="4">
    <source>
        <dbReference type="Proteomes" id="UP001165065"/>
    </source>
</evidence>
<accession>A0A9W7GGX6</accession>
<sequence>MFSPKLRNPYKEDPQLPICAPSPVAPRGSSVWTVKRIIWLLLLLALLGVTLYTSTTSSEELESFTGDDMDRKQSGTNYPVPTPRPHVPEVHPDKIQKPVIIEPSDLDSNPTFPDPDPYQPPPPPPRTDPPSAAPTPSPAVHHGHVNNALKTALLKGAVLWLDSSPSSDSISASSTSVAWSDANINAPSKNDFVSISPDKAKSGSYSKAFSELVESAVELDPTNPSNSLLQSLSLTDSAFIPSISDSDSTVTFPAPLLTPVFSLPPQSTLFFVVTPEYLGGKTDSFQTFFAVGGNKFMFNHGKVTFLTRDNNDNVITSSLGGSKGHVKKGAKHLVAYKFNKEAPSMSLNGSPFEHGSKHTKDNQAFTIGVKAYVGGGTPTDGFVGKVQEVMIFNSDLGDEEASEVMNHLAVKWQIESMADDIDLRSAAPIVAIGPDDDEDAQEGFVDTDTIEAQIKMAEQKKREEDERVKDKFDPSNRSEKTKRLDDIHAKAIEESRLKSEEEVKERQKVAQEDLGDPFDALYTVEKANRHVPGPCEKAGDSFKGVPLKVWERDSEGKPKQVDWSPPPTADLDDINKWEEGHARSNKAIMAYRGGGDGLKKVVHDEAKALQRLRHTLFCKKEEKRGGGDF</sequence>
<feature type="region of interest" description="Disordered" evidence="1">
    <location>
        <begin position="56"/>
        <end position="143"/>
    </location>
</feature>
<feature type="region of interest" description="Disordered" evidence="1">
    <location>
        <begin position="552"/>
        <end position="572"/>
    </location>
</feature>
<protein>
    <submittedName>
        <fullName evidence="3">Uncharacterized protein</fullName>
    </submittedName>
</protein>
<dbReference type="SUPFAM" id="SSF49899">
    <property type="entry name" value="Concanavalin A-like lectins/glucanases"/>
    <property type="match status" value="1"/>
</dbReference>
<proteinExistence type="predicted"/>
<evidence type="ECO:0000256" key="1">
    <source>
        <dbReference type="SAM" id="MobiDB-lite"/>
    </source>
</evidence>
<organism evidence="3 4">
    <name type="scientific">Triparma columacea</name>
    <dbReference type="NCBI Taxonomy" id="722753"/>
    <lineage>
        <taxon>Eukaryota</taxon>
        <taxon>Sar</taxon>
        <taxon>Stramenopiles</taxon>
        <taxon>Ochrophyta</taxon>
        <taxon>Bolidophyceae</taxon>
        <taxon>Parmales</taxon>
        <taxon>Triparmaceae</taxon>
        <taxon>Triparma</taxon>
    </lineage>
</organism>
<evidence type="ECO:0000256" key="2">
    <source>
        <dbReference type="SAM" id="Phobius"/>
    </source>
</evidence>
<dbReference type="InterPro" id="IPR013320">
    <property type="entry name" value="ConA-like_dom_sf"/>
</dbReference>
<feature type="transmembrane region" description="Helical" evidence="2">
    <location>
        <begin position="37"/>
        <end position="55"/>
    </location>
</feature>
<dbReference type="OrthoDB" id="10404938at2759"/>